<protein>
    <submittedName>
        <fullName evidence="1">Uncharacterized protein</fullName>
    </submittedName>
</protein>
<evidence type="ECO:0000313" key="1">
    <source>
        <dbReference type="EMBL" id="SEQ61842.1"/>
    </source>
</evidence>
<accession>A0A1H9HHZ4</accession>
<proteinExistence type="predicted"/>
<sequence>MKKKISFGIIGMFIFLVAGLYLKADTIGNMFEQHKIKTIEKSLGTNFYFTSNDYMDIVMGWDKKSIIGVDKTVDTDKIYQIMMHHYASMNQLHTLQFTYQCTDFEGYQEVFINGFLDKEQQLYFEKTQASNDSEANIVAYKNGYMYMNDKGGEFEKIKGELAEQVMPSILFTSLYNWIKQYPAALQEQDDDYIITVDVPPQKSNYSYGRWNYYFDKKNYSLKMIVLEQDELVITKVKQTIYLIDQKIPQQSLAELERISN</sequence>
<keyword evidence="2" id="KW-1185">Reference proteome</keyword>
<organism evidence="1 2">
    <name type="scientific">Granulicatella balaenopterae</name>
    <dbReference type="NCBI Taxonomy" id="137733"/>
    <lineage>
        <taxon>Bacteria</taxon>
        <taxon>Bacillati</taxon>
        <taxon>Bacillota</taxon>
        <taxon>Bacilli</taxon>
        <taxon>Lactobacillales</taxon>
        <taxon>Carnobacteriaceae</taxon>
        <taxon>Granulicatella</taxon>
    </lineage>
</organism>
<dbReference type="RefSeq" id="WP_089745744.1">
    <property type="nucleotide sequence ID" value="NZ_FOGF01000002.1"/>
</dbReference>
<gene>
    <name evidence="1" type="ORF">SAMN05421767_102103</name>
</gene>
<name>A0A1H9HHZ4_9LACT</name>
<reference evidence="1 2" key="1">
    <citation type="submission" date="2016-10" db="EMBL/GenBank/DDBJ databases">
        <authorList>
            <person name="de Groot N.N."/>
        </authorList>
    </citation>
    <scope>NUCLEOTIDE SEQUENCE [LARGE SCALE GENOMIC DNA]</scope>
    <source>
        <strain evidence="1 2">DSM 15827</strain>
    </source>
</reference>
<dbReference type="STRING" id="137733.SAMN05421767_102103"/>
<dbReference type="AlphaFoldDB" id="A0A1H9HHZ4"/>
<dbReference type="Proteomes" id="UP000198556">
    <property type="component" value="Unassembled WGS sequence"/>
</dbReference>
<evidence type="ECO:0000313" key="2">
    <source>
        <dbReference type="Proteomes" id="UP000198556"/>
    </source>
</evidence>
<dbReference type="EMBL" id="FOGF01000002">
    <property type="protein sequence ID" value="SEQ61842.1"/>
    <property type="molecule type" value="Genomic_DNA"/>
</dbReference>